<evidence type="ECO:0000313" key="4">
    <source>
        <dbReference type="WBParaSite" id="OFLC_0001381101-mRNA-1"/>
    </source>
</evidence>
<keyword evidence="3" id="KW-1185">Reference proteome</keyword>
<evidence type="ECO:0000313" key="2">
    <source>
        <dbReference type="EMBL" id="VDP14720.1"/>
    </source>
</evidence>
<evidence type="ECO:0000256" key="1">
    <source>
        <dbReference type="SAM" id="MobiDB-lite"/>
    </source>
</evidence>
<reference evidence="4" key="1">
    <citation type="submission" date="2016-06" db="UniProtKB">
        <authorList>
            <consortium name="WormBaseParasite"/>
        </authorList>
    </citation>
    <scope>IDENTIFICATION</scope>
</reference>
<accession>A0A183I248</accession>
<protein>
    <submittedName>
        <fullName evidence="4">Ovule protein</fullName>
    </submittedName>
</protein>
<dbReference type="EMBL" id="UZAJ01040408">
    <property type="protein sequence ID" value="VDP14720.1"/>
    <property type="molecule type" value="Genomic_DNA"/>
</dbReference>
<feature type="region of interest" description="Disordered" evidence="1">
    <location>
        <begin position="7"/>
        <end position="30"/>
    </location>
</feature>
<name>A0A183I248_9BILA</name>
<evidence type="ECO:0000313" key="3">
    <source>
        <dbReference type="Proteomes" id="UP000267606"/>
    </source>
</evidence>
<dbReference type="Proteomes" id="UP000267606">
    <property type="component" value="Unassembled WGS sequence"/>
</dbReference>
<gene>
    <name evidence="2" type="ORF">OFLC_LOCUS13810</name>
</gene>
<dbReference type="AlphaFoldDB" id="A0A183I248"/>
<proteinExistence type="predicted"/>
<dbReference type="WBParaSite" id="OFLC_0001381101-mRNA-1">
    <property type="protein sequence ID" value="OFLC_0001381101-mRNA-1"/>
    <property type="gene ID" value="OFLC_0001381101"/>
</dbReference>
<feature type="compositionally biased region" description="Polar residues" evidence="1">
    <location>
        <begin position="9"/>
        <end position="24"/>
    </location>
</feature>
<sequence length="78" mass="9124">MYHIFKIDSASSWGKSMEKSQISSGKRGPKHQHEISNFLVILETIYLEEFKNFSLLTFDTRSQIITNTLHITCYQCHD</sequence>
<organism evidence="4">
    <name type="scientific">Onchocerca flexuosa</name>
    <dbReference type="NCBI Taxonomy" id="387005"/>
    <lineage>
        <taxon>Eukaryota</taxon>
        <taxon>Metazoa</taxon>
        <taxon>Ecdysozoa</taxon>
        <taxon>Nematoda</taxon>
        <taxon>Chromadorea</taxon>
        <taxon>Rhabditida</taxon>
        <taxon>Spirurina</taxon>
        <taxon>Spiruromorpha</taxon>
        <taxon>Filarioidea</taxon>
        <taxon>Onchocercidae</taxon>
        <taxon>Onchocerca</taxon>
    </lineage>
</organism>
<reference evidence="2 3" key="2">
    <citation type="submission" date="2018-11" db="EMBL/GenBank/DDBJ databases">
        <authorList>
            <consortium name="Pathogen Informatics"/>
        </authorList>
    </citation>
    <scope>NUCLEOTIDE SEQUENCE [LARGE SCALE GENOMIC DNA]</scope>
</reference>